<keyword evidence="2" id="KW-1185">Reference proteome</keyword>
<dbReference type="Proteomes" id="UP001162162">
    <property type="component" value="Unassembled WGS sequence"/>
</dbReference>
<evidence type="ECO:0000313" key="2">
    <source>
        <dbReference type="Proteomes" id="UP001162162"/>
    </source>
</evidence>
<comment type="caution">
    <text evidence="1">The sequence shown here is derived from an EMBL/GenBank/DDBJ whole genome shotgun (WGS) entry which is preliminary data.</text>
</comment>
<dbReference type="AlphaFoldDB" id="A0AAV8YNQ8"/>
<protein>
    <submittedName>
        <fullName evidence="1">Uncharacterized protein</fullName>
    </submittedName>
</protein>
<accession>A0AAV8YNQ8</accession>
<dbReference type="EMBL" id="JAPWTK010000063">
    <property type="protein sequence ID" value="KAJ8952950.1"/>
    <property type="molecule type" value="Genomic_DNA"/>
</dbReference>
<gene>
    <name evidence="1" type="ORF">NQ318_006567</name>
</gene>
<name>A0AAV8YNQ8_9CUCU</name>
<proteinExistence type="predicted"/>
<organism evidence="1 2">
    <name type="scientific">Aromia moschata</name>
    <dbReference type="NCBI Taxonomy" id="1265417"/>
    <lineage>
        <taxon>Eukaryota</taxon>
        <taxon>Metazoa</taxon>
        <taxon>Ecdysozoa</taxon>
        <taxon>Arthropoda</taxon>
        <taxon>Hexapoda</taxon>
        <taxon>Insecta</taxon>
        <taxon>Pterygota</taxon>
        <taxon>Neoptera</taxon>
        <taxon>Endopterygota</taxon>
        <taxon>Coleoptera</taxon>
        <taxon>Polyphaga</taxon>
        <taxon>Cucujiformia</taxon>
        <taxon>Chrysomeloidea</taxon>
        <taxon>Cerambycidae</taxon>
        <taxon>Cerambycinae</taxon>
        <taxon>Callichromatini</taxon>
        <taxon>Aromia</taxon>
    </lineage>
</organism>
<reference evidence="1" key="1">
    <citation type="journal article" date="2023" name="Insect Mol. Biol.">
        <title>Genome sequencing provides insights into the evolution of gene families encoding plant cell wall-degrading enzymes in longhorned beetles.</title>
        <authorList>
            <person name="Shin N.R."/>
            <person name="Okamura Y."/>
            <person name="Kirsch R."/>
            <person name="Pauchet Y."/>
        </authorList>
    </citation>
    <scope>NUCLEOTIDE SEQUENCE</scope>
    <source>
        <strain evidence="1">AMC_N1</strain>
    </source>
</reference>
<sequence length="148" mass="16960">MISRGAPENYRGIKVLTSNIKFKVPLWELMPQRKRTRKEGSSRYFVGVLNMGVARILFTRGGRKRDSFAKIYSVRHNVRNMLRGGVGLRQCVSLYMHACRNTDSDTYTRRVFTDVMQINFGGAAVLRISSNSHVCRLSNLHPFSTNPY</sequence>
<evidence type="ECO:0000313" key="1">
    <source>
        <dbReference type="EMBL" id="KAJ8952950.1"/>
    </source>
</evidence>